<evidence type="ECO:0000313" key="1">
    <source>
        <dbReference type="EMBL" id="TXE13581.1"/>
    </source>
</evidence>
<name>A0A5C7AYH6_9BACT</name>
<dbReference type="Proteomes" id="UP000321935">
    <property type="component" value="Unassembled WGS sequence"/>
</dbReference>
<protein>
    <submittedName>
        <fullName evidence="1">Uncharacterized protein</fullName>
    </submittedName>
</protein>
<dbReference type="AlphaFoldDB" id="A0A5C7AYH6"/>
<accession>A0A5C7AYH6</accession>
<evidence type="ECO:0000313" key="2">
    <source>
        <dbReference type="Proteomes" id="UP000321935"/>
    </source>
</evidence>
<proteinExistence type="predicted"/>
<dbReference type="OrthoDB" id="1023020at2"/>
<sequence length="67" mass="7609">MCNLIAAHSQIMTDCEIKSLGQISGFMLMHKIRVYMGKRDALYTLSDMVEYDDCFVTVATKKAESVR</sequence>
<reference evidence="1 2" key="1">
    <citation type="submission" date="2019-08" db="EMBL/GenBank/DDBJ databases">
        <title>Genomes sequence of Algoriphagus aquimarinus ACAM450.</title>
        <authorList>
            <person name="Bowman J.P."/>
        </authorList>
    </citation>
    <scope>NUCLEOTIDE SEQUENCE [LARGE SCALE GENOMIC DNA]</scope>
    <source>
        <strain evidence="1 2">ACAM 450</strain>
    </source>
</reference>
<comment type="caution">
    <text evidence="1">The sequence shown here is derived from an EMBL/GenBank/DDBJ whole genome shotgun (WGS) entry which is preliminary data.</text>
</comment>
<dbReference type="EMBL" id="VORW01000002">
    <property type="protein sequence ID" value="TXE13581.1"/>
    <property type="molecule type" value="Genomic_DNA"/>
</dbReference>
<organism evidence="1 2">
    <name type="scientific">Algoriphagus aquimarinus</name>
    <dbReference type="NCBI Taxonomy" id="237018"/>
    <lineage>
        <taxon>Bacteria</taxon>
        <taxon>Pseudomonadati</taxon>
        <taxon>Bacteroidota</taxon>
        <taxon>Cytophagia</taxon>
        <taxon>Cytophagales</taxon>
        <taxon>Cyclobacteriaceae</taxon>
        <taxon>Algoriphagus</taxon>
    </lineage>
</organism>
<gene>
    <name evidence="1" type="ORF">ESV85_06295</name>
</gene>